<keyword evidence="3" id="KW-0679">Respiratory chain</keyword>
<dbReference type="EMBL" id="KV448319">
    <property type="protein sequence ID" value="OAX37992.1"/>
    <property type="molecule type" value="Genomic_DNA"/>
</dbReference>
<dbReference type="GO" id="GO:0005743">
    <property type="term" value="C:mitochondrial inner membrane"/>
    <property type="evidence" value="ECO:0007669"/>
    <property type="project" value="UniProtKB-SubCell"/>
</dbReference>
<evidence type="ECO:0000256" key="2">
    <source>
        <dbReference type="ARBA" id="ARBA00022448"/>
    </source>
</evidence>
<dbReference type="STRING" id="1314800.A0A1B7MZJ3"/>
<gene>
    <name evidence="8" type="ORF">K503DRAFT_800797</name>
</gene>
<organism evidence="8 9">
    <name type="scientific">Rhizopogon vinicolor AM-OR11-026</name>
    <dbReference type="NCBI Taxonomy" id="1314800"/>
    <lineage>
        <taxon>Eukaryota</taxon>
        <taxon>Fungi</taxon>
        <taxon>Dikarya</taxon>
        <taxon>Basidiomycota</taxon>
        <taxon>Agaricomycotina</taxon>
        <taxon>Agaricomycetes</taxon>
        <taxon>Agaricomycetidae</taxon>
        <taxon>Boletales</taxon>
        <taxon>Suillineae</taxon>
        <taxon>Rhizopogonaceae</taxon>
        <taxon>Rhizopogon</taxon>
    </lineage>
</organism>
<evidence type="ECO:0000256" key="7">
    <source>
        <dbReference type="ARBA" id="ARBA00023136"/>
    </source>
</evidence>
<reference evidence="8 9" key="1">
    <citation type="submission" date="2016-06" db="EMBL/GenBank/DDBJ databases">
        <title>Comparative genomics of the ectomycorrhizal sister species Rhizopogon vinicolor and Rhizopogon vesiculosus (Basidiomycota: Boletales) reveals a divergence of the mating type B locus.</title>
        <authorList>
            <consortium name="DOE Joint Genome Institute"/>
            <person name="Mujic A.B."/>
            <person name="Kuo A."/>
            <person name="Tritt A."/>
            <person name="Lipzen A."/>
            <person name="Chen C."/>
            <person name="Johnson J."/>
            <person name="Sharma A."/>
            <person name="Barry K."/>
            <person name="Grigoriev I.V."/>
            <person name="Spatafora J.W."/>
        </authorList>
    </citation>
    <scope>NUCLEOTIDE SEQUENCE [LARGE SCALE GENOMIC DNA]</scope>
    <source>
        <strain evidence="8 9">AM-OR11-026</strain>
    </source>
</reference>
<evidence type="ECO:0000256" key="6">
    <source>
        <dbReference type="ARBA" id="ARBA00023128"/>
    </source>
</evidence>
<keyword evidence="9" id="KW-1185">Reference proteome</keyword>
<protein>
    <submittedName>
        <fullName evidence="8">NADH-ubiquinone oxidoreductase 12 kDa subunit</fullName>
    </submittedName>
</protein>
<evidence type="ECO:0000256" key="1">
    <source>
        <dbReference type="ARBA" id="ARBA00004443"/>
    </source>
</evidence>
<name>A0A1B7MZJ3_9AGAM</name>
<keyword evidence="2" id="KW-0813">Transport</keyword>
<evidence type="ECO:0000256" key="3">
    <source>
        <dbReference type="ARBA" id="ARBA00022660"/>
    </source>
</evidence>
<dbReference type="OrthoDB" id="10252718at2759"/>
<evidence type="ECO:0000256" key="4">
    <source>
        <dbReference type="ARBA" id="ARBA00022792"/>
    </source>
</evidence>
<proteinExistence type="predicted"/>
<evidence type="ECO:0000313" key="8">
    <source>
        <dbReference type="EMBL" id="OAX37992.1"/>
    </source>
</evidence>
<keyword evidence="6" id="KW-0496">Mitochondrion</keyword>
<keyword evidence="8" id="KW-0830">Ubiquinone</keyword>
<keyword evidence="5" id="KW-0249">Electron transport</keyword>
<keyword evidence="4" id="KW-0999">Mitochondrion inner membrane</keyword>
<dbReference type="InterPro" id="IPR039993">
    <property type="entry name" value="NDUFB10"/>
</dbReference>
<evidence type="ECO:0000313" key="9">
    <source>
        <dbReference type="Proteomes" id="UP000092154"/>
    </source>
</evidence>
<keyword evidence="7" id="KW-0472">Membrane</keyword>
<dbReference type="PANTHER" id="PTHR13094">
    <property type="entry name" value="NADH-UBIQUINONE OXIDOREDUCTASE PDSW SUBUNIT"/>
    <property type="match status" value="1"/>
</dbReference>
<dbReference type="PANTHER" id="PTHR13094:SF1">
    <property type="entry name" value="NADH DEHYDROGENASE [UBIQUINONE] 1 BETA SUBCOMPLEX SUBUNIT 10"/>
    <property type="match status" value="1"/>
</dbReference>
<dbReference type="Proteomes" id="UP000092154">
    <property type="component" value="Unassembled WGS sequence"/>
</dbReference>
<comment type="subcellular location">
    <subcellularLocation>
        <location evidence="1">Mitochondrion inner membrane</location>
        <topology evidence="1">Peripheral membrane protein</topology>
        <orientation evidence="1">Matrix side</orientation>
    </subcellularLocation>
</comment>
<dbReference type="InParanoid" id="A0A1B7MZJ3"/>
<sequence length="78" mass="9420">MSEYGDKAELIKSKIQEREEFIRESWVKAMEARLVRDELVKCQRHEGVNHLESCKWLSEKYLLMLKENKVKGYKKIDF</sequence>
<accession>A0A1B7MZJ3</accession>
<dbReference type="AlphaFoldDB" id="A0A1B7MZJ3"/>
<evidence type="ECO:0000256" key="5">
    <source>
        <dbReference type="ARBA" id="ARBA00022982"/>
    </source>
</evidence>